<name>A0A0Q3MD56_AMAAE</name>
<dbReference type="AlphaFoldDB" id="A0A0Q3MD56"/>
<dbReference type="EMBL" id="LMAW01002518">
    <property type="protein sequence ID" value="KQK80597.1"/>
    <property type="molecule type" value="Genomic_DNA"/>
</dbReference>
<proteinExistence type="predicted"/>
<keyword evidence="2" id="KW-1185">Reference proteome</keyword>
<gene>
    <name evidence="1" type="ORF">AAES_91559</name>
</gene>
<protein>
    <submittedName>
        <fullName evidence="1">Uncharacterized protein</fullName>
    </submittedName>
</protein>
<dbReference type="Proteomes" id="UP000051836">
    <property type="component" value="Unassembled WGS sequence"/>
</dbReference>
<organism evidence="1 2">
    <name type="scientific">Amazona aestiva</name>
    <name type="common">Blue-fronted Amazon parrot</name>
    <dbReference type="NCBI Taxonomy" id="12930"/>
    <lineage>
        <taxon>Eukaryota</taxon>
        <taxon>Metazoa</taxon>
        <taxon>Chordata</taxon>
        <taxon>Craniata</taxon>
        <taxon>Vertebrata</taxon>
        <taxon>Euteleostomi</taxon>
        <taxon>Archelosauria</taxon>
        <taxon>Archosauria</taxon>
        <taxon>Dinosauria</taxon>
        <taxon>Saurischia</taxon>
        <taxon>Theropoda</taxon>
        <taxon>Coelurosauria</taxon>
        <taxon>Aves</taxon>
        <taxon>Neognathae</taxon>
        <taxon>Neoaves</taxon>
        <taxon>Telluraves</taxon>
        <taxon>Australaves</taxon>
        <taxon>Psittaciformes</taxon>
        <taxon>Psittacidae</taxon>
        <taxon>Amazona</taxon>
    </lineage>
</organism>
<reference evidence="1 2" key="1">
    <citation type="submission" date="2015-10" db="EMBL/GenBank/DDBJ databases">
        <authorList>
            <person name="Gilbert D.G."/>
        </authorList>
    </citation>
    <scope>NUCLEOTIDE SEQUENCE [LARGE SCALE GENOMIC DNA]</scope>
    <source>
        <strain evidence="1">FVVF132</strain>
    </source>
</reference>
<accession>A0A0Q3MD56</accession>
<sequence length="91" mass="10416">MMMKEIELMRRLEGKTSKLSLTEFKLAAESAPGDVVRECIEENPFYNGWNRIDKCGVTAAEHFGAKKLVNEVMLQFEGPDSSGYGYWTWTF</sequence>
<evidence type="ECO:0000313" key="2">
    <source>
        <dbReference type="Proteomes" id="UP000051836"/>
    </source>
</evidence>
<comment type="caution">
    <text evidence="1">The sequence shown here is derived from an EMBL/GenBank/DDBJ whole genome shotgun (WGS) entry which is preliminary data.</text>
</comment>
<evidence type="ECO:0000313" key="1">
    <source>
        <dbReference type="EMBL" id="KQK80597.1"/>
    </source>
</evidence>